<evidence type="ECO:0000313" key="2">
    <source>
        <dbReference type="Proteomes" id="UP000198605"/>
    </source>
</evidence>
<protein>
    <submittedName>
        <fullName evidence="1">Uncharacterized protein</fullName>
    </submittedName>
</protein>
<reference evidence="2" key="1">
    <citation type="submission" date="2016-06" db="EMBL/GenBank/DDBJ databases">
        <authorList>
            <person name="Varghese N."/>
            <person name="Submissions Spin"/>
        </authorList>
    </citation>
    <scope>NUCLEOTIDE SEQUENCE [LARGE SCALE GENOMIC DNA]</scope>
    <source>
        <strain evidence="2">DSM 44151</strain>
    </source>
</reference>
<name>A0A1C6UR31_9ACTN</name>
<dbReference type="EMBL" id="FMIB01000002">
    <property type="protein sequence ID" value="SCL56507.1"/>
    <property type="molecule type" value="Genomic_DNA"/>
</dbReference>
<dbReference type="OrthoDB" id="3394592at2"/>
<dbReference type="AlphaFoldDB" id="A0A1C6UR31"/>
<sequence>MTAPRAGDLLYVTRSASVQFINPIFFRVIRVLGWRTYDGWLWLEGYQLNIKGDAVARRAIFVQRAGLRSGEITGLPAKPIR</sequence>
<proteinExistence type="predicted"/>
<evidence type="ECO:0000313" key="1">
    <source>
        <dbReference type="EMBL" id="SCL56507.1"/>
    </source>
</evidence>
<dbReference type="GeneID" id="43278873"/>
<organism evidence="1 2">
    <name type="scientific">Micromonospora chersina</name>
    <dbReference type="NCBI Taxonomy" id="47854"/>
    <lineage>
        <taxon>Bacteria</taxon>
        <taxon>Bacillati</taxon>
        <taxon>Actinomycetota</taxon>
        <taxon>Actinomycetes</taxon>
        <taxon>Micromonosporales</taxon>
        <taxon>Micromonosporaceae</taxon>
        <taxon>Micromonospora</taxon>
    </lineage>
</organism>
<dbReference type="Proteomes" id="UP000198605">
    <property type="component" value="Unassembled WGS sequence"/>
</dbReference>
<keyword evidence="2" id="KW-1185">Reference proteome</keyword>
<gene>
    <name evidence="1" type="ORF">GA0070603_2222</name>
</gene>
<accession>A0A1C6UR31</accession>
<dbReference type="RefSeq" id="WP_091321816.1">
    <property type="nucleotide sequence ID" value="NZ_FMIB01000002.1"/>
</dbReference>